<dbReference type="Gramene" id="KOM48778">
    <property type="protein sequence ID" value="KOM48778"/>
    <property type="gene ID" value="LR48_Vigan07g248200"/>
</dbReference>
<dbReference type="AlphaFoldDB" id="A0A0L9V160"/>
<evidence type="ECO:0000313" key="2">
    <source>
        <dbReference type="Proteomes" id="UP000053144"/>
    </source>
</evidence>
<dbReference type="EMBL" id="CM003377">
    <property type="protein sequence ID" value="KOM48778.1"/>
    <property type="molecule type" value="Genomic_DNA"/>
</dbReference>
<proteinExistence type="predicted"/>
<dbReference type="Proteomes" id="UP000053144">
    <property type="component" value="Chromosome 7"/>
</dbReference>
<evidence type="ECO:0000313" key="1">
    <source>
        <dbReference type="EMBL" id="KOM48778.1"/>
    </source>
</evidence>
<gene>
    <name evidence="1" type="ORF">LR48_Vigan07g248200</name>
</gene>
<reference evidence="2" key="1">
    <citation type="journal article" date="2015" name="Proc. Natl. Acad. Sci. U.S.A.">
        <title>Genome sequencing of adzuki bean (Vigna angularis) provides insight into high starch and low fat accumulation and domestication.</title>
        <authorList>
            <person name="Yang K."/>
            <person name="Tian Z."/>
            <person name="Chen C."/>
            <person name="Luo L."/>
            <person name="Zhao B."/>
            <person name="Wang Z."/>
            <person name="Yu L."/>
            <person name="Li Y."/>
            <person name="Sun Y."/>
            <person name="Li W."/>
            <person name="Chen Y."/>
            <person name="Li Y."/>
            <person name="Zhang Y."/>
            <person name="Ai D."/>
            <person name="Zhao J."/>
            <person name="Shang C."/>
            <person name="Ma Y."/>
            <person name="Wu B."/>
            <person name="Wang M."/>
            <person name="Gao L."/>
            <person name="Sun D."/>
            <person name="Zhang P."/>
            <person name="Guo F."/>
            <person name="Wang W."/>
            <person name="Li Y."/>
            <person name="Wang J."/>
            <person name="Varshney R.K."/>
            <person name="Wang J."/>
            <person name="Ling H.Q."/>
            <person name="Wan P."/>
        </authorList>
    </citation>
    <scope>NUCLEOTIDE SEQUENCE</scope>
    <source>
        <strain evidence="2">cv. Jingnong 6</strain>
    </source>
</reference>
<name>A0A0L9V160_PHAAN</name>
<protein>
    <submittedName>
        <fullName evidence="1">Uncharacterized protein</fullName>
    </submittedName>
</protein>
<organism evidence="1 2">
    <name type="scientific">Phaseolus angularis</name>
    <name type="common">Azuki bean</name>
    <name type="synonym">Vigna angularis</name>
    <dbReference type="NCBI Taxonomy" id="3914"/>
    <lineage>
        <taxon>Eukaryota</taxon>
        <taxon>Viridiplantae</taxon>
        <taxon>Streptophyta</taxon>
        <taxon>Embryophyta</taxon>
        <taxon>Tracheophyta</taxon>
        <taxon>Spermatophyta</taxon>
        <taxon>Magnoliopsida</taxon>
        <taxon>eudicotyledons</taxon>
        <taxon>Gunneridae</taxon>
        <taxon>Pentapetalae</taxon>
        <taxon>rosids</taxon>
        <taxon>fabids</taxon>
        <taxon>Fabales</taxon>
        <taxon>Fabaceae</taxon>
        <taxon>Papilionoideae</taxon>
        <taxon>50 kb inversion clade</taxon>
        <taxon>NPAAA clade</taxon>
        <taxon>indigoferoid/millettioid clade</taxon>
        <taxon>Phaseoleae</taxon>
        <taxon>Vigna</taxon>
    </lineage>
</organism>
<accession>A0A0L9V160</accession>
<sequence>MQLDAHYGNGGHLRGHLQRFLVDLGHFPTALVPDPGNRYGDAMKLIQHDGEDGANAGSDDDVKIIGDLRVRIAGLGPNLVLGVDDGGAGSNGGGSNTVHLAYVSEHISSTLLTSSSSVSEQEDSQKF</sequence>